<feature type="domain" description="Baseplate J-like central" evidence="2">
    <location>
        <begin position="188"/>
        <end position="263"/>
    </location>
</feature>
<sequence>MYSENEQKILERMLNKLPNDLFKGEGSFFYDNFSAVSIELSENKRNLEDILEKAFPQTSYGEFLEKLAALHGVFRKKGKKAKCTKLIFEGIDGTLIPKGTLVQTVNGLQYCTLDDVTIYEGTAVTNIEAVEEGELYRVPQNTITVLPVQILGISKVYNATAVEGGSEKEDDESLRSRLLEKAQSPPACGNKQDYINWAKEIEGVKNAKVIPLWNGPGTVRVVLYGKNGEPIDNALLNKVKKYIDAESGDGEGKAPIGASVTIATSVLRAVNISIVNLTSDNMDFAMKNIQENINNYFIECLPGTVIKLKDIESIITNTKYVKDYSYILLNEDIRNVFMDDESKPILGNIDYREDSNATVPSALNKMVVVQSFASLDNVILKHGIYAPKEGGIKC</sequence>
<comment type="caution">
    <text evidence="3">The sequence shown here is derived from an EMBL/GenBank/DDBJ whole genome shotgun (WGS) entry which is preliminary data.</text>
</comment>
<keyword evidence="4" id="KW-1185">Reference proteome</keyword>
<dbReference type="PANTHER" id="PTHR37829:SF3">
    <property type="entry name" value="PROTEIN JAYE-RELATED"/>
    <property type="match status" value="1"/>
</dbReference>
<evidence type="ECO:0000313" key="4">
    <source>
        <dbReference type="Proteomes" id="UP000563151"/>
    </source>
</evidence>
<evidence type="ECO:0000259" key="2">
    <source>
        <dbReference type="Pfam" id="PF26078"/>
    </source>
</evidence>
<dbReference type="RefSeq" id="WP_173680458.1">
    <property type="nucleotide sequence ID" value="NZ_JAAZWO010000009.1"/>
</dbReference>
<dbReference type="EMBL" id="JAAZWO010000009">
    <property type="protein sequence ID" value="MBC2398014.1"/>
    <property type="molecule type" value="Genomic_DNA"/>
</dbReference>
<dbReference type="PANTHER" id="PTHR37829">
    <property type="entry name" value="PHAGE-LIKE ELEMENT PBSX PROTEIN XKDT"/>
    <property type="match status" value="1"/>
</dbReference>
<dbReference type="Proteomes" id="UP000563151">
    <property type="component" value="Unassembled WGS sequence"/>
</dbReference>
<dbReference type="AlphaFoldDB" id="A0A923EAB0"/>
<dbReference type="InterPro" id="IPR052399">
    <property type="entry name" value="Phage_Baseplate_Assmbl_Protein"/>
</dbReference>
<organism evidence="3 4">
    <name type="scientific">Clostridium tetanomorphum</name>
    <dbReference type="NCBI Taxonomy" id="1553"/>
    <lineage>
        <taxon>Bacteria</taxon>
        <taxon>Bacillati</taxon>
        <taxon>Bacillota</taxon>
        <taxon>Clostridia</taxon>
        <taxon>Eubacteriales</taxon>
        <taxon>Clostridiaceae</taxon>
        <taxon>Clostridium</taxon>
    </lineage>
</organism>
<protein>
    <submittedName>
        <fullName evidence="3">Baseplate J/gp47 family protein</fullName>
    </submittedName>
</protein>
<dbReference type="InterPro" id="IPR006949">
    <property type="entry name" value="Barrel_Baseplate_J-like"/>
</dbReference>
<reference evidence="3 4" key="1">
    <citation type="submission" date="2020-04" db="EMBL/GenBank/DDBJ databases">
        <title>Genomic insights into acetone-butanol-ethanol (ABE) fermentation by sequencing solventogenic clostridia strains.</title>
        <authorList>
            <person name="Brown S."/>
        </authorList>
    </citation>
    <scope>NUCLEOTIDE SEQUENCE [LARGE SCALE GENOMIC DNA]</scope>
    <source>
        <strain evidence="3 4">DJ011</strain>
    </source>
</reference>
<accession>A0A923EAB0</accession>
<evidence type="ECO:0000313" key="3">
    <source>
        <dbReference type="EMBL" id="MBC2398014.1"/>
    </source>
</evidence>
<proteinExistence type="predicted"/>
<name>A0A923EAB0_CLOTT</name>
<dbReference type="Pfam" id="PF26078">
    <property type="entry name" value="Baseplate_J_M"/>
    <property type="match status" value="1"/>
</dbReference>
<dbReference type="Pfam" id="PF04865">
    <property type="entry name" value="Baseplate_J"/>
    <property type="match status" value="1"/>
</dbReference>
<gene>
    <name evidence="3" type="ORF">HGG79_09525</name>
</gene>
<feature type="domain" description="Baseplate protein J-like barrel" evidence="1">
    <location>
        <begin position="86"/>
        <end position="165"/>
    </location>
</feature>
<dbReference type="InterPro" id="IPR058531">
    <property type="entry name" value="Baseplate_J_M"/>
</dbReference>
<evidence type="ECO:0000259" key="1">
    <source>
        <dbReference type="Pfam" id="PF04865"/>
    </source>
</evidence>